<feature type="region of interest" description="Disordered" evidence="7">
    <location>
        <begin position="869"/>
        <end position="982"/>
    </location>
</feature>
<feature type="region of interest" description="Disordered" evidence="7">
    <location>
        <begin position="1"/>
        <end position="76"/>
    </location>
</feature>
<accession>A0ABD0JTJ8</accession>
<dbReference type="Proteomes" id="UP001519460">
    <property type="component" value="Unassembled WGS sequence"/>
</dbReference>
<dbReference type="InterPro" id="IPR050660">
    <property type="entry name" value="NEK_Ser/Thr_kinase"/>
</dbReference>
<protein>
    <recommendedName>
        <fullName evidence="8">Protein kinase domain-containing protein</fullName>
    </recommendedName>
</protein>
<dbReference type="FunFam" id="1.10.510.10:FF:001213">
    <property type="entry name" value="serine/threonine-protein kinase Nek10"/>
    <property type="match status" value="1"/>
</dbReference>
<feature type="compositionally biased region" description="Low complexity" evidence="7">
    <location>
        <begin position="891"/>
        <end position="906"/>
    </location>
</feature>
<dbReference type="Pfam" id="PF00069">
    <property type="entry name" value="Pkinase"/>
    <property type="match status" value="1"/>
</dbReference>
<feature type="compositionally biased region" description="Polar residues" evidence="7">
    <location>
        <begin position="952"/>
        <end position="982"/>
    </location>
</feature>
<evidence type="ECO:0000256" key="1">
    <source>
        <dbReference type="ARBA" id="ARBA00010886"/>
    </source>
</evidence>
<dbReference type="InterPro" id="IPR000719">
    <property type="entry name" value="Prot_kinase_dom"/>
</dbReference>
<sequence>MPGQDRRQKPLDPEQEAKDLGQLLGLLNTPATTRQQLPSLHHASNGGSTPRQTRPAEQSRSGARSGGLQQQSTEASQLEKFSLRDWLNRAPPENVLRVLVCLRILMRDEQFQKQFFTLGGVKYLSEHFRSITENYLTSSDGPYSRDILKEMTNMFQKLSAVEEQREWLVACDAHKSLVLLLSATDVFVLHCCLHALIGLAQSSRPRQLIGELNSIHMLLRIIQEYDTISKKLAANLLRWLCADPQSCETIKLYDGVPVLLSQLHSDNAHLLYHVVWCLVQMCEDDPDCSALMRQMGAIPLLLSLLQEQKFVSERTDASSGAVASAGSNGRTPHTPEDASADLQPYLKDVNTKKEELMENKYQLKSACCAALTELVLNDTNAQQIVQANGMYVLCQLVLPPGSAPAFRERERKLVKKLQMNAFRTLRFLFSMERNRRMFKQLFPAELFEMFIDVGHYNKDLKAYVPLVEKLNSLPNDTVEEIRENVQGMNQSRTPNHYIGEYAVFELLGTGAFGSVYKVRRRTARQSFLAMKELNLQNPAFGKNAREKAQSVGEITNELRIMKESLKHPNIVRYYKTFEESEKLYIVMELIEGATLADYFNSLKEKKARFEEPRIWNIFLQMMLALRYLHKEKGIVHRDLTPNNIMLGENDKVTITDFGLAKQKRSDCSKMMSIVGTILYSCPEIVQNQPYGEKADVWALGCILYQMAMLDPPFFSNNMLTLVKKIVAAEYKPVPEELYSKRLIATIKRCLTVAPEERPDILGLCGELTDLLLVHIDNLRVTQTGLQRKLDRERKRTQKHFVEANQNMQNYHRLFLASQKRYDHLLSLSGSDGAQGFRDVDEQDAVFTEPASTPSDALPPRNLAVSLSSIVLGEDRNSSDRGGTTDEDSYPSSGSESRESSAGSVRSFGLPGLNHSPVGPQHLPPSTPKLLRDARRRAAKRNMSSLIVDIPQTAKNSRDSGLSSGDPSPNTSQSPSGGQSPTTGVLFEQLLTARLEGGGLRQQMHRSQSSDASSGSTRAPKRLESRSKSAAMLTISPNRLREISDPILQMMHQLHKIVFITQLPPTLEPNPNRHMIEQYKRALFSPGSTPMNLKNELRKLMQGSREIIDLDLTLPDVSRRGLSVRDQDACAFDADNPVTGEYDPDYKDVGFTYEYMQSIIEDTLVESGYYEVPSGTRGRNLPHNAPT</sequence>
<dbReference type="Gene3D" id="1.10.510.10">
    <property type="entry name" value="Transferase(Phosphotransferase) domain 1"/>
    <property type="match status" value="1"/>
</dbReference>
<evidence type="ECO:0000313" key="9">
    <source>
        <dbReference type="EMBL" id="KAK7477969.1"/>
    </source>
</evidence>
<dbReference type="InterPro" id="IPR016024">
    <property type="entry name" value="ARM-type_fold"/>
</dbReference>
<feature type="compositionally biased region" description="Polar residues" evidence="7">
    <location>
        <begin position="1004"/>
        <end position="1016"/>
    </location>
</feature>
<dbReference type="PANTHER" id="PTHR43671">
    <property type="entry name" value="SERINE/THREONINE-PROTEIN KINASE NEK"/>
    <property type="match status" value="1"/>
</dbReference>
<dbReference type="PANTHER" id="PTHR43671:SF92">
    <property type="entry name" value="SERINE_THREONINE-PROTEIN KINASE NEK10"/>
    <property type="match status" value="1"/>
</dbReference>
<feature type="binding site" evidence="6">
    <location>
        <position position="531"/>
    </location>
    <ligand>
        <name>ATP</name>
        <dbReference type="ChEBI" id="CHEBI:30616"/>
    </ligand>
</feature>
<feature type="compositionally biased region" description="Polar residues" evidence="7">
    <location>
        <begin position="29"/>
        <end position="38"/>
    </location>
</feature>
<feature type="region of interest" description="Disordered" evidence="7">
    <location>
        <begin position="998"/>
        <end position="1027"/>
    </location>
</feature>
<dbReference type="SUPFAM" id="SSF56112">
    <property type="entry name" value="Protein kinase-like (PK-like)"/>
    <property type="match status" value="1"/>
</dbReference>
<feature type="domain" description="Protein kinase" evidence="8">
    <location>
        <begin position="501"/>
        <end position="772"/>
    </location>
</feature>
<dbReference type="InterPro" id="IPR011989">
    <property type="entry name" value="ARM-like"/>
</dbReference>
<keyword evidence="3 6" id="KW-0547">Nucleotide-binding</keyword>
<dbReference type="PROSITE" id="PS50011">
    <property type="entry name" value="PROTEIN_KINASE_DOM"/>
    <property type="match status" value="1"/>
</dbReference>
<feature type="compositionally biased region" description="Polar residues" evidence="7">
    <location>
        <begin position="45"/>
        <end position="76"/>
    </location>
</feature>
<dbReference type="AlphaFoldDB" id="A0ABD0JTJ8"/>
<evidence type="ECO:0000256" key="7">
    <source>
        <dbReference type="SAM" id="MobiDB-lite"/>
    </source>
</evidence>
<dbReference type="InterPro" id="IPR017441">
    <property type="entry name" value="Protein_kinase_ATP_BS"/>
</dbReference>
<keyword evidence="10" id="KW-1185">Reference proteome</keyword>
<dbReference type="PROSITE" id="PS00109">
    <property type="entry name" value="PROTEIN_KINASE_TYR"/>
    <property type="match status" value="1"/>
</dbReference>
<evidence type="ECO:0000256" key="2">
    <source>
        <dbReference type="ARBA" id="ARBA00022679"/>
    </source>
</evidence>
<dbReference type="Gene3D" id="1.25.10.10">
    <property type="entry name" value="Leucine-rich Repeat Variant"/>
    <property type="match status" value="1"/>
</dbReference>
<evidence type="ECO:0000259" key="8">
    <source>
        <dbReference type="PROSITE" id="PS50011"/>
    </source>
</evidence>
<reference evidence="9 10" key="1">
    <citation type="journal article" date="2023" name="Sci. Data">
        <title>Genome assembly of the Korean intertidal mud-creeper Batillaria attramentaria.</title>
        <authorList>
            <person name="Patra A.K."/>
            <person name="Ho P.T."/>
            <person name="Jun S."/>
            <person name="Lee S.J."/>
            <person name="Kim Y."/>
            <person name="Won Y.J."/>
        </authorList>
    </citation>
    <scope>NUCLEOTIDE SEQUENCE [LARGE SCALE GENOMIC DNA]</scope>
    <source>
        <strain evidence="9">Wonlab-2016</strain>
    </source>
</reference>
<dbReference type="EMBL" id="JACVVK020000337">
    <property type="protein sequence ID" value="KAK7477969.1"/>
    <property type="molecule type" value="Genomic_DNA"/>
</dbReference>
<keyword evidence="5 6" id="KW-0067">ATP-binding</keyword>
<organism evidence="9 10">
    <name type="scientific">Batillaria attramentaria</name>
    <dbReference type="NCBI Taxonomy" id="370345"/>
    <lineage>
        <taxon>Eukaryota</taxon>
        <taxon>Metazoa</taxon>
        <taxon>Spiralia</taxon>
        <taxon>Lophotrochozoa</taxon>
        <taxon>Mollusca</taxon>
        <taxon>Gastropoda</taxon>
        <taxon>Caenogastropoda</taxon>
        <taxon>Sorbeoconcha</taxon>
        <taxon>Cerithioidea</taxon>
        <taxon>Batillariidae</taxon>
        <taxon>Batillaria</taxon>
    </lineage>
</organism>
<keyword evidence="2" id="KW-0808">Transferase</keyword>
<dbReference type="InterPro" id="IPR008266">
    <property type="entry name" value="Tyr_kinase_AS"/>
</dbReference>
<dbReference type="SMART" id="SM00185">
    <property type="entry name" value="ARM"/>
    <property type="match status" value="3"/>
</dbReference>
<feature type="compositionally biased region" description="Basic and acidic residues" evidence="7">
    <location>
        <begin position="1"/>
        <end position="19"/>
    </location>
</feature>
<proteinExistence type="inferred from homology"/>
<dbReference type="SUPFAM" id="SSF48371">
    <property type="entry name" value="ARM repeat"/>
    <property type="match status" value="1"/>
</dbReference>
<evidence type="ECO:0000313" key="10">
    <source>
        <dbReference type="Proteomes" id="UP001519460"/>
    </source>
</evidence>
<name>A0ABD0JTJ8_9CAEN</name>
<evidence type="ECO:0000256" key="5">
    <source>
        <dbReference type="ARBA" id="ARBA00022840"/>
    </source>
</evidence>
<feature type="region of interest" description="Disordered" evidence="7">
    <location>
        <begin position="320"/>
        <end position="340"/>
    </location>
</feature>
<keyword evidence="4" id="KW-0418">Kinase</keyword>
<evidence type="ECO:0000256" key="6">
    <source>
        <dbReference type="PROSITE-ProRule" id="PRU10141"/>
    </source>
</evidence>
<gene>
    <name evidence="9" type="ORF">BaRGS_00030798</name>
</gene>
<dbReference type="InterPro" id="IPR011009">
    <property type="entry name" value="Kinase-like_dom_sf"/>
</dbReference>
<evidence type="ECO:0000256" key="4">
    <source>
        <dbReference type="ARBA" id="ARBA00022777"/>
    </source>
</evidence>
<dbReference type="GO" id="GO:0016301">
    <property type="term" value="F:kinase activity"/>
    <property type="evidence" value="ECO:0007669"/>
    <property type="project" value="UniProtKB-KW"/>
</dbReference>
<dbReference type="InterPro" id="IPR000225">
    <property type="entry name" value="Armadillo"/>
</dbReference>
<comment type="caution">
    <text evidence="9">The sequence shown here is derived from an EMBL/GenBank/DDBJ whole genome shotgun (WGS) entry which is preliminary data.</text>
</comment>
<dbReference type="GO" id="GO:0005524">
    <property type="term" value="F:ATP binding"/>
    <property type="evidence" value="ECO:0007669"/>
    <property type="project" value="UniProtKB-UniRule"/>
</dbReference>
<evidence type="ECO:0000256" key="3">
    <source>
        <dbReference type="ARBA" id="ARBA00022741"/>
    </source>
</evidence>
<comment type="similarity">
    <text evidence="1">Belongs to the protein kinase superfamily. NEK Ser/Thr protein kinase family. NIMA subfamily.</text>
</comment>
<dbReference type="PROSITE" id="PS00107">
    <property type="entry name" value="PROTEIN_KINASE_ATP"/>
    <property type="match status" value="1"/>
</dbReference>